<evidence type="ECO:0000313" key="6">
    <source>
        <dbReference type="Proteomes" id="UP000823912"/>
    </source>
</evidence>
<dbReference type="AlphaFoldDB" id="A0A9D1JAV0"/>
<evidence type="ECO:0000256" key="3">
    <source>
        <dbReference type="ARBA" id="ARBA00023163"/>
    </source>
</evidence>
<keyword evidence="3" id="KW-0804">Transcription</keyword>
<dbReference type="EMBL" id="DVHM01000085">
    <property type="protein sequence ID" value="HIR70683.1"/>
    <property type="molecule type" value="Genomic_DNA"/>
</dbReference>
<dbReference type="Proteomes" id="UP000823912">
    <property type="component" value="Unassembled WGS sequence"/>
</dbReference>
<reference evidence="5" key="1">
    <citation type="submission" date="2020-10" db="EMBL/GenBank/DDBJ databases">
        <authorList>
            <person name="Gilroy R."/>
        </authorList>
    </citation>
    <scope>NUCLEOTIDE SEQUENCE</scope>
    <source>
        <strain evidence="5">ChiSjej5B23-6657</strain>
    </source>
</reference>
<dbReference type="Gene3D" id="1.10.10.10">
    <property type="entry name" value="Winged helix-like DNA-binding domain superfamily/Winged helix DNA-binding domain"/>
    <property type="match status" value="1"/>
</dbReference>
<dbReference type="PRINTS" id="PR00598">
    <property type="entry name" value="HTHMARR"/>
</dbReference>
<name>A0A9D1JAV0_9FIRM</name>
<keyword evidence="1" id="KW-0805">Transcription regulation</keyword>
<comment type="caution">
    <text evidence="5">The sequence shown here is derived from an EMBL/GenBank/DDBJ whole genome shotgun (WGS) entry which is preliminary data.</text>
</comment>
<dbReference type="GO" id="GO:0003677">
    <property type="term" value="F:DNA binding"/>
    <property type="evidence" value="ECO:0007669"/>
    <property type="project" value="UniProtKB-KW"/>
</dbReference>
<dbReference type="PANTHER" id="PTHR42756:SF1">
    <property type="entry name" value="TRANSCRIPTIONAL REPRESSOR OF EMRAB OPERON"/>
    <property type="match status" value="1"/>
</dbReference>
<dbReference type="PANTHER" id="PTHR42756">
    <property type="entry name" value="TRANSCRIPTIONAL REGULATOR, MARR"/>
    <property type="match status" value="1"/>
</dbReference>
<protein>
    <submittedName>
        <fullName evidence="5">Winged helix-turn-helix transcriptional regulator</fullName>
    </submittedName>
</protein>
<dbReference type="GO" id="GO:0003700">
    <property type="term" value="F:DNA-binding transcription factor activity"/>
    <property type="evidence" value="ECO:0007669"/>
    <property type="project" value="InterPro"/>
</dbReference>
<dbReference type="SMART" id="SM00347">
    <property type="entry name" value="HTH_MARR"/>
    <property type="match status" value="1"/>
</dbReference>
<gene>
    <name evidence="5" type="ORF">IAA55_05325</name>
</gene>
<feature type="domain" description="HTH marR-type" evidence="4">
    <location>
        <begin position="1"/>
        <end position="141"/>
    </location>
</feature>
<sequence length="153" mass="18071">MKCEDSIGFHFREVNHLMERCLYLRHLKGGADKITASHGWMISYLYHNMDKEIYQKTMETEFHMAKSTVTSILQAMERSGYITREGVAHDARLKKILLTEEGKKLYRDSEEYIRGVEKRIRGDIPQEDLDVFMRTVMQMEENLKNYEIEATAK</sequence>
<dbReference type="InterPro" id="IPR036388">
    <property type="entry name" value="WH-like_DNA-bd_sf"/>
</dbReference>
<reference evidence="5" key="2">
    <citation type="journal article" date="2021" name="PeerJ">
        <title>Extensive microbial diversity within the chicken gut microbiome revealed by metagenomics and culture.</title>
        <authorList>
            <person name="Gilroy R."/>
            <person name="Ravi A."/>
            <person name="Getino M."/>
            <person name="Pursley I."/>
            <person name="Horton D.L."/>
            <person name="Alikhan N.F."/>
            <person name="Baker D."/>
            <person name="Gharbi K."/>
            <person name="Hall N."/>
            <person name="Watson M."/>
            <person name="Adriaenssens E.M."/>
            <person name="Foster-Nyarko E."/>
            <person name="Jarju S."/>
            <person name="Secka A."/>
            <person name="Antonio M."/>
            <person name="Oren A."/>
            <person name="Chaudhuri R.R."/>
            <person name="La Ragione R."/>
            <person name="Hildebrand F."/>
            <person name="Pallen M.J."/>
        </authorList>
    </citation>
    <scope>NUCLEOTIDE SEQUENCE</scope>
    <source>
        <strain evidence="5">ChiSjej5B23-6657</strain>
    </source>
</reference>
<accession>A0A9D1JAV0</accession>
<evidence type="ECO:0000259" key="4">
    <source>
        <dbReference type="PROSITE" id="PS50995"/>
    </source>
</evidence>
<dbReference type="PROSITE" id="PS50995">
    <property type="entry name" value="HTH_MARR_2"/>
    <property type="match status" value="1"/>
</dbReference>
<proteinExistence type="predicted"/>
<organism evidence="5 6">
    <name type="scientific">Candidatus Pullilachnospira gallistercoris</name>
    <dbReference type="NCBI Taxonomy" id="2840911"/>
    <lineage>
        <taxon>Bacteria</taxon>
        <taxon>Bacillati</taxon>
        <taxon>Bacillota</taxon>
        <taxon>Clostridia</taxon>
        <taxon>Lachnospirales</taxon>
        <taxon>Lachnospiraceae</taxon>
        <taxon>Lachnospiraceae incertae sedis</taxon>
        <taxon>Candidatus Pullilachnospira</taxon>
    </lineage>
</organism>
<evidence type="ECO:0000256" key="2">
    <source>
        <dbReference type="ARBA" id="ARBA00023125"/>
    </source>
</evidence>
<dbReference type="InterPro" id="IPR000835">
    <property type="entry name" value="HTH_MarR-typ"/>
</dbReference>
<keyword evidence="2" id="KW-0238">DNA-binding</keyword>
<evidence type="ECO:0000256" key="1">
    <source>
        <dbReference type="ARBA" id="ARBA00023015"/>
    </source>
</evidence>
<dbReference type="SUPFAM" id="SSF46785">
    <property type="entry name" value="Winged helix' DNA-binding domain"/>
    <property type="match status" value="1"/>
</dbReference>
<dbReference type="InterPro" id="IPR036390">
    <property type="entry name" value="WH_DNA-bd_sf"/>
</dbReference>
<evidence type="ECO:0000313" key="5">
    <source>
        <dbReference type="EMBL" id="HIR70683.1"/>
    </source>
</evidence>
<dbReference type="Pfam" id="PF12802">
    <property type="entry name" value="MarR_2"/>
    <property type="match status" value="1"/>
</dbReference>